<gene>
    <name evidence="2" type="ORF">THIAE_08935</name>
</gene>
<proteinExistence type="predicted"/>
<evidence type="ECO:0000313" key="3">
    <source>
        <dbReference type="Proteomes" id="UP000005380"/>
    </source>
</evidence>
<dbReference type="Proteomes" id="UP000005380">
    <property type="component" value="Chromosome"/>
</dbReference>
<dbReference type="HOGENOM" id="CLU_3067229_0_0_6"/>
<dbReference type="STRING" id="717772.THIAE_08935"/>
<keyword evidence="1" id="KW-0812">Transmembrane</keyword>
<name>W0DVA1_9GAMM</name>
<organism evidence="2 3">
    <name type="scientific">Thiomicrospira aerophila AL3</name>
    <dbReference type="NCBI Taxonomy" id="717772"/>
    <lineage>
        <taxon>Bacteria</taxon>
        <taxon>Pseudomonadati</taxon>
        <taxon>Pseudomonadota</taxon>
        <taxon>Gammaproteobacteria</taxon>
        <taxon>Thiotrichales</taxon>
        <taxon>Piscirickettsiaceae</taxon>
        <taxon>Thiomicrospira</taxon>
    </lineage>
</organism>
<dbReference type="KEGG" id="tao:THIAE_08935"/>
<reference evidence="2 3" key="1">
    <citation type="submission" date="2013-12" db="EMBL/GenBank/DDBJ databases">
        <authorList>
            <consortium name="DOE Joint Genome Institute"/>
            <person name="Kappler U."/>
            <person name="Huntemann M."/>
            <person name="Han J."/>
            <person name="Chen A."/>
            <person name="Kyrpides N."/>
            <person name="Mavromatis K."/>
            <person name="Markowitz V."/>
            <person name="Palaniappan K."/>
            <person name="Ivanova N."/>
            <person name="Schaumberg A."/>
            <person name="Pati A."/>
            <person name="Liolios K."/>
            <person name="Nordberg H.P."/>
            <person name="Cantor M.N."/>
            <person name="Hua S.X."/>
            <person name="Woyke T."/>
        </authorList>
    </citation>
    <scope>NUCLEOTIDE SEQUENCE [LARGE SCALE GENOMIC DNA]</scope>
    <source>
        <strain evidence="3">AL2</strain>
    </source>
</reference>
<accession>W0DVA1</accession>
<sequence length="53" mass="6537">MELKKRSRRVKSVCCAFYKKINKKQVFAIFFCWVFSWFCILIAFYILSWCNIE</sequence>
<keyword evidence="1" id="KW-1133">Transmembrane helix</keyword>
<protein>
    <submittedName>
        <fullName evidence="2">Uncharacterized protein</fullName>
    </submittedName>
</protein>
<keyword evidence="1" id="KW-0472">Membrane</keyword>
<dbReference type="InParanoid" id="W0DVA1"/>
<dbReference type="EMBL" id="CP007030">
    <property type="protein sequence ID" value="AHF02372.1"/>
    <property type="molecule type" value="Genomic_DNA"/>
</dbReference>
<keyword evidence="3" id="KW-1185">Reference proteome</keyword>
<evidence type="ECO:0000313" key="2">
    <source>
        <dbReference type="EMBL" id="AHF02372.1"/>
    </source>
</evidence>
<dbReference type="AlphaFoldDB" id="W0DVA1"/>
<feature type="transmembrane region" description="Helical" evidence="1">
    <location>
        <begin position="26"/>
        <end position="47"/>
    </location>
</feature>
<evidence type="ECO:0000256" key="1">
    <source>
        <dbReference type="SAM" id="Phobius"/>
    </source>
</evidence>